<accession>A0AAE0GPY5</accession>
<dbReference type="Proteomes" id="UP001190700">
    <property type="component" value="Unassembled WGS sequence"/>
</dbReference>
<gene>
    <name evidence="7" type="ORF">CYMTET_10330</name>
</gene>
<evidence type="ECO:0000256" key="4">
    <source>
        <dbReference type="ARBA" id="ARBA00023136"/>
    </source>
</evidence>
<dbReference type="AlphaFoldDB" id="A0AAE0GPY5"/>
<dbReference type="PANTHER" id="PTHR43908">
    <property type="entry name" value="AT29763P-RELATED"/>
    <property type="match status" value="1"/>
</dbReference>
<evidence type="ECO:0000256" key="1">
    <source>
        <dbReference type="ARBA" id="ARBA00004167"/>
    </source>
</evidence>
<feature type="compositionally biased region" description="Basic and acidic residues" evidence="5">
    <location>
        <begin position="44"/>
        <end position="55"/>
    </location>
</feature>
<comment type="subcellular location">
    <subcellularLocation>
        <location evidence="1">Membrane</location>
        <topology evidence="1">Single-pass membrane protein</topology>
    </subcellularLocation>
</comment>
<evidence type="ECO:0000313" key="8">
    <source>
        <dbReference type="Proteomes" id="UP001190700"/>
    </source>
</evidence>
<keyword evidence="4" id="KW-0472">Membrane</keyword>
<sequence>MCAAFFAAFFQLPLARRSETYSADHSLDIMRMPPATAITGSGDPAKRQSYDRYGTEDVQDQGVRRRSAASGRHEEEIDPFEMFNMFFGGMPMGAGFQNARVYRTDGARRQQSAPQAHHHPETNVRSLIQLLPLLCLAFFTFWPNTVDYAYNLKKTDAFSVEQRTNNMKVPFYVRSGKEFREQYPVGTDRRIRLEHRVEYEYRENLEANCYYERVQQKKLYRYGEKARAQRMKLPHCEELQQW</sequence>
<dbReference type="Pfam" id="PF09320">
    <property type="entry name" value="DUF1977"/>
    <property type="match status" value="1"/>
</dbReference>
<feature type="region of interest" description="Disordered" evidence="5">
    <location>
        <begin position="34"/>
        <end position="56"/>
    </location>
</feature>
<dbReference type="InterPro" id="IPR051100">
    <property type="entry name" value="DnaJ_subfamily_B/C"/>
</dbReference>
<proteinExistence type="predicted"/>
<dbReference type="EMBL" id="LGRX02003655">
    <property type="protein sequence ID" value="KAK3281903.1"/>
    <property type="molecule type" value="Genomic_DNA"/>
</dbReference>
<evidence type="ECO:0000256" key="3">
    <source>
        <dbReference type="ARBA" id="ARBA00022989"/>
    </source>
</evidence>
<dbReference type="GO" id="GO:0030544">
    <property type="term" value="F:Hsp70 protein binding"/>
    <property type="evidence" value="ECO:0007669"/>
    <property type="project" value="TreeGrafter"/>
</dbReference>
<keyword evidence="3" id="KW-1133">Transmembrane helix</keyword>
<dbReference type="InterPro" id="IPR015399">
    <property type="entry name" value="DUF1977_DnaJ-like"/>
</dbReference>
<feature type="domain" description="DUF1977" evidence="6">
    <location>
        <begin position="147"/>
        <end position="239"/>
    </location>
</feature>
<organism evidence="7 8">
    <name type="scientific">Cymbomonas tetramitiformis</name>
    <dbReference type="NCBI Taxonomy" id="36881"/>
    <lineage>
        <taxon>Eukaryota</taxon>
        <taxon>Viridiplantae</taxon>
        <taxon>Chlorophyta</taxon>
        <taxon>Pyramimonadophyceae</taxon>
        <taxon>Pyramimonadales</taxon>
        <taxon>Pyramimonadaceae</taxon>
        <taxon>Cymbomonas</taxon>
    </lineage>
</organism>
<name>A0AAE0GPY5_9CHLO</name>
<protein>
    <recommendedName>
        <fullName evidence="6">DUF1977 domain-containing protein</fullName>
    </recommendedName>
</protein>
<reference evidence="7 8" key="1">
    <citation type="journal article" date="2015" name="Genome Biol. Evol.">
        <title>Comparative Genomics of a Bacterivorous Green Alga Reveals Evolutionary Causalities and Consequences of Phago-Mixotrophic Mode of Nutrition.</title>
        <authorList>
            <person name="Burns J.A."/>
            <person name="Paasch A."/>
            <person name="Narechania A."/>
            <person name="Kim E."/>
        </authorList>
    </citation>
    <scope>NUCLEOTIDE SEQUENCE [LARGE SCALE GENOMIC DNA]</scope>
    <source>
        <strain evidence="7 8">PLY_AMNH</strain>
    </source>
</reference>
<dbReference type="GO" id="GO:0005789">
    <property type="term" value="C:endoplasmic reticulum membrane"/>
    <property type="evidence" value="ECO:0007669"/>
    <property type="project" value="TreeGrafter"/>
</dbReference>
<keyword evidence="8" id="KW-1185">Reference proteome</keyword>
<evidence type="ECO:0000259" key="6">
    <source>
        <dbReference type="Pfam" id="PF09320"/>
    </source>
</evidence>
<dbReference type="PANTHER" id="PTHR43908:SF3">
    <property type="entry name" value="AT29763P-RELATED"/>
    <property type="match status" value="1"/>
</dbReference>
<evidence type="ECO:0000256" key="2">
    <source>
        <dbReference type="ARBA" id="ARBA00022692"/>
    </source>
</evidence>
<comment type="caution">
    <text evidence="7">The sequence shown here is derived from an EMBL/GenBank/DDBJ whole genome shotgun (WGS) entry which is preliminary data.</text>
</comment>
<keyword evidence="2" id="KW-0812">Transmembrane</keyword>
<evidence type="ECO:0000313" key="7">
    <source>
        <dbReference type="EMBL" id="KAK3281903.1"/>
    </source>
</evidence>
<dbReference type="GO" id="GO:0071218">
    <property type="term" value="P:cellular response to misfolded protein"/>
    <property type="evidence" value="ECO:0007669"/>
    <property type="project" value="TreeGrafter"/>
</dbReference>
<evidence type="ECO:0000256" key="5">
    <source>
        <dbReference type="SAM" id="MobiDB-lite"/>
    </source>
</evidence>